<feature type="domain" description="PAS" evidence="8">
    <location>
        <begin position="145"/>
        <end position="216"/>
    </location>
</feature>
<comment type="catalytic activity">
    <reaction evidence="1">
        <text>ATP + protein L-histidine = ADP + protein N-phospho-L-histidine.</text>
        <dbReference type="EC" id="2.7.13.3"/>
    </reaction>
</comment>
<name>A0A1I4GRB9_9PROT</name>
<dbReference type="Gene3D" id="3.30.565.10">
    <property type="entry name" value="Histidine kinase-like ATPase, C-terminal domain"/>
    <property type="match status" value="1"/>
</dbReference>
<evidence type="ECO:0000256" key="1">
    <source>
        <dbReference type="ARBA" id="ARBA00000085"/>
    </source>
</evidence>
<feature type="domain" description="PAC" evidence="9">
    <location>
        <begin position="221"/>
        <end position="273"/>
    </location>
</feature>
<dbReference type="AlphaFoldDB" id="A0A1I4GRB9"/>
<dbReference type="PROSITE" id="PS50109">
    <property type="entry name" value="HIS_KIN"/>
    <property type="match status" value="1"/>
</dbReference>
<dbReference type="Pfam" id="PF08447">
    <property type="entry name" value="PAS_3"/>
    <property type="match status" value="1"/>
</dbReference>
<dbReference type="Gene3D" id="1.10.287.130">
    <property type="match status" value="1"/>
</dbReference>
<feature type="coiled-coil region" evidence="6">
    <location>
        <begin position="257"/>
        <end position="284"/>
    </location>
</feature>
<dbReference type="PROSITE" id="PS50113">
    <property type="entry name" value="PAC"/>
    <property type="match status" value="1"/>
</dbReference>
<evidence type="ECO:0000256" key="3">
    <source>
        <dbReference type="ARBA" id="ARBA00022553"/>
    </source>
</evidence>
<keyword evidence="5" id="KW-0418">Kinase</keyword>
<evidence type="ECO:0000256" key="6">
    <source>
        <dbReference type="SAM" id="Coils"/>
    </source>
</evidence>
<dbReference type="Pfam" id="PF02518">
    <property type="entry name" value="HATPase_c"/>
    <property type="match status" value="1"/>
</dbReference>
<evidence type="ECO:0000256" key="2">
    <source>
        <dbReference type="ARBA" id="ARBA00012438"/>
    </source>
</evidence>
<keyword evidence="11" id="KW-1185">Reference proteome</keyword>
<dbReference type="SMART" id="SM00387">
    <property type="entry name" value="HATPase_c"/>
    <property type="match status" value="1"/>
</dbReference>
<dbReference type="InterPro" id="IPR005467">
    <property type="entry name" value="His_kinase_dom"/>
</dbReference>
<keyword evidence="4" id="KW-0808">Transferase</keyword>
<keyword evidence="3" id="KW-0597">Phosphoprotein</keyword>
<dbReference type="InterPro" id="IPR052162">
    <property type="entry name" value="Sensor_kinase/Photoreceptor"/>
</dbReference>
<dbReference type="InterPro" id="IPR036890">
    <property type="entry name" value="HATPase_C_sf"/>
</dbReference>
<evidence type="ECO:0000313" key="11">
    <source>
        <dbReference type="Proteomes" id="UP000199533"/>
    </source>
</evidence>
<dbReference type="Gene3D" id="3.30.450.20">
    <property type="entry name" value="PAS domain"/>
    <property type="match status" value="2"/>
</dbReference>
<dbReference type="Gene3D" id="2.10.70.100">
    <property type="match status" value="1"/>
</dbReference>
<dbReference type="CDD" id="cd00082">
    <property type="entry name" value="HisKA"/>
    <property type="match status" value="1"/>
</dbReference>
<keyword evidence="6" id="KW-0175">Coiled coil</keyword>
<dbReference type="SUPFAM" id="SSF47384">
    <property type="entry name" value="Homodimeric domain of signal transducing histidine kinase"/>
    <property type="match status" value="1"/>
</dbReference>
<evidence type="ECO:0000259" key="7">
    <source>
        <dbReference type="PROSITE" id="PS50109"/>
    </source>
</evidence>
<dbReference type="InterPro" id="IPR035965">
    <property type="entry name" value="PAS-like_dom_sf"/>
</dbReference>
<dbReference type="SUPFAM" id="SSF55874">
    <property type="entry name" value="ATPase domain of HSP90 chaperone/DNA topoisomerase II/histidine kinase"/>
    <property type="match status" value="1"/>
</dbReference>
<dbReference type="EC" id="2.7.13.3" evidence="2"/>
<dbReference type="CDD" id="cd00130">
    <property type="entry name" value="PAS"/>
    <property type="match status" value="1"/>
</dbReference>
<gene>
    <name evidence="10" type="ORF">SAMN05216302_10609</name>
</gene>
<evidence type="ECO:0000313" key="10">
    <source>
        <dbReference type="EMBL" id="SFL31917.1"/>
    </source>
</evidence>
<dbReference type="Proteomes" id="UP000199533">
    <property type="component" value="Unassembled WGS sequence"/>
</dbReference>
<dbReference type="Pfam" id="PF00989">
    <property type="entry name" value="PAS"/>
    <property type="match status" value="1"/>
</dbReference>
<dbReference type="PRINTS" id="PR00344">
    <property type="entry name" value="BCTRLSENSOR"/>
</dbReference>
<dbReference type="STRING" id="52441.SAMN05216302_10609"/>
<evidence type="ECO:0000259" key="8">
    <source>
        <dbReference type="PROSITE" id="PS50112"/>
    </source>
</evidence>
<feature type="domain" description="Histidine kinase" evidence="7">
    <location>
        <begin position="293"/>
        <end position="509"/>
    </location>
</feature>
<dbReference type="InterPro" id="IPR003661">
    <property type="entry name" value="HisK_dim/P_dom"/>
</dbReference>
<dbReference type="InterPro" id="IPR000700">
    <property type="entry name" value="PAS-assoc_C"/>
</dbReference>
<proteinExistence type="predicted"/>
<dbReference type="NCBIfam" id="TIGR00229">
    <property type="entry name" value="sensory_box"/>
    <property type="match status" value="2"/>
</dbReference>
<dbReference type="GO" id="GO:0006355">
    <property type="term" value="P:regulation of DNA-templated transcription"/>
    <property type="evidence" value="ECO:0007669"/>
    <property type="project" value="InterPro"/>
</dbReference>
<dbReference type="PROSITE" id="PS50112">
    <property type="entry name" value="PAS"/>
    <property type="match status" value="2"/>
</dbReference>
<dbReference type="EMBL" id="FOSP01000060">
    <property type="protein sequence ID" value="SFL31917.1"/>
    <property type="molecule type" value="Genomic_DNA"/>
</dbReference>
<protein>
    <recommendedName>
        <fullName evidence="2">histidine kinase</fullName>
        <ecNumber evidence="2">2.7.13.3</ecNumber>
    </recommendedName>
</protein>
<sequence length="509" mass="57055">MANKKSNIDHSLKEPLCGADCRELFDTVTEPMLLVSESGQIVLANPAAQQVVGYVQSELIGLNVEELIPLRFREHHRQYRRQYFAQPRKRSMGNGEGLVLLNRSGQEVDVELGLNSITLNKQVYTLLTLNVLVQHNQAENALRESEERLWLIKQSAGVGVFDIDCVRDRVYCDERMRELLWYEADETMSLEALLNKIHPNDRLRCQAALDEAASPDRDGLCRIEFRVVQSKNLEERWVAALGQTQFEKGAAKRIVAIARDITERKMLERTLQQQRNETEMLSNQQIAIITASAIAHELNSPLTAISAYSEVAQRTLGGEVIDYDKLRDAFAGCVDQVQKAGNKLKELLSSLQGNEVETEALNLNHVVEDALKQARGDGYGEFHLTLELESNLRAVKANKMQIQRVLVNLIRNAVEAIRAESVPVSKIAIAVKTLANESMSMLTIKDNGPGIDRNTISRIFEPFFTTKPTGFGMGLSISRALIEANGGQLWVDPDFRQGAQFHFTLPFAS</sequence>
<dbReference type="Pfam" id="PF00512">
    <property type="entry name" value="HisKA"/>
    <property type="match status" value="1"/>
</dbReference>
<dbReference type="SMART" id="SM00091">
    <property type="entry name" value="PAS"/>
    <property type="match status" value="2"/>
</dbReference>
<dbReference type="InterPro" id="IPR003594">
    <property type="entry name" value="HATPase_dom"/>
</dbReference>
<dbReference type="InterPro" id="IPR000014">
    <property type="entry name" value="PAS"/>
</dbReference>
<dbReference type="GO" id="GO:0000155">
    <property type="term" value="F:phosphorelay sensor kinase activity"/>
    <property type="evidence" value="ECO:0007669"/>
    <property type="project" value="InterPro"/>
</dbReference>
<dbReference type="PANTHER" id="PTHR43304">
    <property type="entry name" value="PHYTOCHROME-LIKE PROTEIN CPH1"/>
    <property type="match status" value="1"/>
</dbReference>
<dbReference type="InterPro" id="IPR004358">
    <property type="entry name" value="Sig_transdc_His_kin-like_C"/>
</dbReference>
<accession>A0A1I4GRB9</accession>
<feature type="domain" description="PAS" evidence="8">
    <location>
        <begin position="22"/>
        <end position="68"/>
    </location>
</feature>
<dbReference type="InterPro" id="IPR013767">
    <property type="entry name" value="PAS_fold"/>
</dbReference>
<evidence type="ECO:0000256" key="4">
    <source>
        <dbReference type="ARBA" id="ARBA00022679"/>
    </source>
</evidence>
<reference evidence="11" key="1">
    <citation type="submission" date="2016-10" db="EMBL/GenBank/DDBJ databases">
        <authorList>
            <person name="Varghese N."/>
            <person name="Submissions S."/>
        </authorList>
    </citation>
    <scope>NUCLEOTIDE SEQUENCE [LARGE SCALE GENOMIC DNA]</scope>
    <source>
        <strain evidence="11">Nm69</strain>
    </source>
</reference>
<dbReference type="RefSeq" id="WP_244531986.1">
    <property type="nucleotide sequence ID" value="NZ_FOSP01000060.1"/>
</dbReference>
<dbReference type="SUPFAM" id="SSF55785">
    <property type="entry name" value="PYP-like sensor domain (PAS domain)"/>
    <property type="match status" value="2"/>
</dbReference>
<dbReference type="InterPro" id="IPR013655">
    <property type="entry name" value="PAS_fold_3"/>
</dbReference>
<dbReference type="InterPro" id="IPR036097">
    <property type="entry name" value="HisK_dim/P_sf"/>
</dbReference>
<evidence type="ECO:0000259" key="9">
    <source>
        <dbReference type="PROSITE" id="PS50113"/>
    </source>
</evidence>
<dbReference type="PANTHER" id="PTHR43304:SF1">
    <property type="entry name" value="PAC DOMAIN-CONTAINING PROTEIN"/>
    <property type="match status" value="1"/>
</dbReference>
<evidence type="ECO:0000256" key="5">
    <source>
        <dbReference type="ARBA" id="ARBA00022777"/>
    </source>
</evidence>
<organism evidence="10 11">
    <name type="scientific">Nitrosomonas aestuarii</name>
    <dbReference type="NCBI Taxonomy" id="52441"/>
    <lineage>
        <taxon>Bacteria</taxon>
        <taxon>Pseudomonadati</taxon>
        <taxon>Pseudomonadota</taxon>
        <taxon>Betaproteobacteria</taxon>
        <taxon>Nitrosomonadales</taxon>
        <taxon>Nitrosomonadaceae</taxon>
        <taxon>Nitrosomonas</taxon>
    </lineage>
</organism>